<accession>A0A261XTQ6</accession>
<dbReference type="GO" id="GO:0005829">
    <property type="term" value="C:cytosol"/>
    <property type="evidence" value="ECO:0007669"/>
    <property type="project" value="TreeGrafter"/>
</dbReference>
<evidence type="ECO:0000256" key="5">
    <source>
        <dbReference type="ARBA" id="ARBA00022777"/>
    </source>
</evidence>
<comment type="similarity">
    <text evidence="10">Belongs to the protein kinase superfamily.</text>
</comment>
<evidence type="ECO:0000313" key="14">
    <source>
        <dbReference type="EMBL" id="OZJ01746.1"/>
    </source>
</evidence>
<dbReference type="FunFam" id="1.10.510.10:FF:000005">
    <property type="entry name" value="cAMP-dependent protein kinase catalytic subunit alpha"/>
    <property type="match status" value="1"/>
</dbReference>
<feature type="region of interest" description="Disordered" evidence="11">
    <location>
        <begin position="1"/>
        <end position="83"/>
    </location>
</feature>
<dbReference type="SUPFAM" id="SSF56112">
    <property type="entry name" value="Protein kinase-like (PK-like)"/>
    <property type="match status" value="1"/>
</dbReference>
<evidence type="ECO:0000256" key="8">
    <source>
        <dbReference type="ARBA" id="ARBA00047454"/>
    </source>
</evidence>
<dbReference type="PANTHER" id="PTHR24353:SF37">
    <property type="entry name" value="CAMP-DEPENDENT PROTEIN KINASE CATALYTIC SUBUNIT PRKX"/>
    <property type="match status" value="1"/>
</dbReference>
<evidence type="ECO:0000256" key="1">
    <source>
        <dbReference type="ARBA" id="ARBA00012444"/>
    </source>
</evidence>
<keyword evidence="4 9" id="KW-0547">Nucleotide-binding</keyword>
<dbReference type="SMART" id="SM00133">
    <property type="entry name" value="S_TK_X"/>
    <property type="match status" value="1"/>
</dbReference>
<sequence>MLNRLSISEDSERPLSDQPSIDPDRSKGSDFKSGDNQPAQLASDNSLDVTPAATTSTTPASTHPPTPDETAYHPPKPPSDPSMYSLYERQVYKYFSSQASMFVKEPQFSLNEFEILETLGTGTFGRVHLTRHAPTKSYYAMKVLKKVEVVRLKQVEHINAEREILSGVRFPFLVELYTTYQSPSHLYLLQEYVPGGELFSHLRRAGRFSPATTRFYAAEIVLAIEYLHQRDMIYRDLKPENLLLDKHGHIKITDFGFAKRVLDRTWTLCGTPEYLAPEIIQSKGHGKEVDWWAMGILIYEMLAGYPPFFDDNAFGIYEKILANKLSFPGHFDSASKDLIKKLLMGDRTKRLGNLKGGSKDVKNHKWFKGTDWIGVLMRNVDPPIKPPTKHAGDTSNFEKYPELKGEDVYGIHHRGVNNDPLRHLFVEF</sequence>
<dbReference type="PROSITE" id="PS50011">
    <property type="entry name" value="PROTEIN_KINASE_DOM"/>
    <property type="match status" value="1"/>
</dbReference>
<feature type="domain" description="AGC-kinase C-terminal" evidence="13">
    <location>
        <begin position="368"/>
        <end position="428"/>
    </location>
</feature>
<evidence type="ECO:0000256" key="10">
    <source>
        <dbReference type="RuleBase" id="RU000304"/>
    </source>
</evidence>
<feature type="compositionally biased region" description="Low complexity" evidence="11">
    <location>
        <begin position="50"/>
        <end position="61"/>
    </location>
</feature>
<dbReference type="EMBL" id="MVBO01000250">
    <property type="protein sequence ID" value="OZJ01746.1"/>
    <property type="molecule type" value="Genomic_DNA"/>
</dbReference>
<dbReference type="GO" id="GO:0005952">
    <property type="term" value="C:cAMP-dependent protein kinase complex"/>
    <property type="evidence" value="ECO:0007669"/>
    <property type="project" value="TreeGrafter"/>
</dbReference>
<dbReference type="InterPro" id="IPR000961">
    <property type="entry name" value="AGC-kinase_C"/>
</dbReference>
<evidence type="ECO:0000313" key="15">
    <source>
        <dbReference type="Proteomes" id="UP000242875"/>
    </source>
</evidence>
<dbReference type="PANTHER" id="PTHR24353">
    <property type="entry name" value="CYCLIC NUCLEOTIDE-DEPENDENT PROTEIN KINASE"/>
    <property type="match status" value="1"/>
</dbReference>
<dbReference type="Gene3D" id="1.10.510.10">
    <property type="entry name" value="Transferase(Phosphotransferase) domain 1"/>
    <property type="match status" value="1"/>
</dbReference>
<evidence type="ECO:0000256" key="3">
    <source>
        <dbReference type="ARBA" id="ARBA00022679"/>
    </source>
</evidence>
<dbReference type="GO" id="GO:0004691">
    <property type="term" value="F:cAMP-dependent protein kinase activity"/>
    <property type="evidence" value="ECO:0007669"/>
    <property type="project" value="UniProtKB-EC"/>
</dbReference>
<dbReference type="GO" id="GO:0009653">
    <property type="term" value="P:anatomical structure morphogenesis"/>
    <property type="evidence" value="ECO:0007669"/>
    <property type="project" value="UniProtKB-ARBA"/>
</dbReference>
<dbReference type="CDD" id="cd05580">
    <property type="entry name" value="STKc_PKA_like"/>
    <property type="match status" value="1"/>
</dbReference>
<proteinExistence type="inferred from homology"/>
<dbReference type="PROSITE" id="PS00108">
    <property type="entry name" value="PROTEIN_KINASE_ST"/>
    <property type="match status" value="1"/>
</dbReference>
<dbReference type="InterPro" id="IPR011009">
    <property type="entry name" value="Kinase-like_dom_sf"/>
</dbReference>
<dbReference type="PROSITE" id="PS00107">
    <property type="entry name" value="PROTEIN_KINASE_ATP"/>
    <property type="match status" value="1"/>
</dbReference>
<name>A0A261XTQ6_9FUNG</name>
<feature type="compositionally biased region" description="Basic and acidic residues" evidence="11">
    <location>
        <begin position="22"/>
        <end position="33"/>
    </location>
</feature>
<feature type="compositionally biased region" description="Polar residues" evidence="11">
    <location>
        <begin position="34"/>
        <end position="48"/>
    </location>
</feature>
<organism evidence="14 15">
    <name type="scientific">Bifiguratus adelaidae</name>
    <dbReference type="NCBI Taxonomy" id="1938954"/>
    <lineage>
        <taxon>Eukaryota</taxon>
        <taxon>Fungi</taxon>
        <taxon>Fungi incertae sedis</taxon>
        <taxon>Mucoromycota</taxon>
        <taxon>Mucoromycotina</taxon>
        <taxon>Endogonomycetes</taxon>
        <taxon>Endogonales</taxon>
        <taxon>Endogonales incertae sedis</taxon>
        <taxon>Bifiguratus</taxon>
    </lineage>
</organism>
<evidence type="ECO:0000256" key="2">
    <source>
        <dbReference type="ARBA" id="ARBA00022527"/>
    </source>
</evidence>
<keyword evidence="3" id="KW-0808">Transferase</keyword>
<keyword evidence="15" id="KW-1185">Reference proteome</keyword>
<gene>
    <name evidence="14" type="ORF">BZG36_05176</name>
</gene>
<evidence type="ECO:0000259" key="12">
    <source>
        <dbReference type="PROSITE" id="PS50011"/>
    </source>
</evidence>
<keyword evidence="2 10" id="KW-0723">Serine/threonine-protein kinase</keyword>
<comment type="catalytic activity">
    <reaction evidence="7">
        <text>L-threonyl-[protein] + ATP = O-phospho-L-threonyl-[protein] + ADP + H(+)</text>
        <dbReference type="Rhea" id="RHEA:46608"/>
        <dbReference type="Rhea" id="RHEA-COMP:11060"/>
        <dbReference type="Rhea" id="RHEA-COMP:11605"/>
        <dbReference type="ChEBI" id="CHEBI:15378"/>
        <dbReference type="ChEBI" id="CHEBI:30013"/>
        <dbReference type="ChEBI" id="CHEBI:30616"/>
        <dbReference type="ChEBI" id="CHEBI:61977"/>
        <dbReference type="ChEBI" id="CHEBI:456216"/>
        <dbReference type="EC" id="2.7.11.11"/>
    </reaction>
</comment>
<feature type="domain" description="Protein kinase" evidence="12">
    <location>
        <begin position="113"/>
        <end position="367"/>
    </location>
</feature>
<keyword evidence="5 14" id="KW-0418">Kinase</keyword>
<dbReference type="Pfam" id="PF00069">
    <property type="entry name" value="Pkinase"/>
    <property type="match status" value="1"/>
</dbReference>
<comment type="caution">
    <text evidence="14">The sequence shown here is derived from an EMBL/GenBank/DDBJ whole genome shotgun (WGS) entry which is preliminary data.</text>
</comment>
<protein>
    <recommendedName>
        <fullName evidence="1">cAMP-dependent protein kinase</fullName>
        <ecNumber evidence="1">2.7.11.11</ecNumber>
    </recommendedName>
</protein>
<dbReference type="InterPro" id="IPR000719">
    <property type="entry name" value="Prot_kinase_dom"/>
</dbReference>
<evidence type="ECO:0000256" key="4">
    <source>
        <dbReference type="ARBA" id="ARBA00022741"/>
    </source>
</evidence>
<dbReference type="GO" id="GO:0005524">
    <property type="term" value="F:ATP binding"/>
    <property type="evidence" value="ECO:0007669"/>
    <property type="project" value="UniProtKB-UniRule"/>
</dbReference>
<comment type="catalytic activity">
    <reaction evidence="8">
        <text>L-seryl-[protein] + ATP = O-phospho-L-seryl-[protein] + ADP + H(+)</text>
        <dbReference type="Rhea" id="RHEA:17989"/>
        <dbReference type="Rhea" id="RHEA-COMP:9863"/>
        <dbReference type="Rhea" id="RHEA-COMP:11604"/>
        <dbReference type="ChEBI" id="CHEBI:15378"/>
        <dbReference type="ChEBI" id="CHEBI:29999"/>
        <dbReference type="ChEBI" id="CHEBI:30616"/>
        <dbReference type="ChEBI" id="CHEBI:83421"/>
        <dbReference type="ChEBI" id="CHEBI:456216"/>
        <dbReference type="EC" id="2.7.11.11"/>
    </reaction>
</comment>
<feature type="binding site" evidence="9">
    <location>
        <position position="142"/>
    </location>
    <ligand>
        <name>ATP</name>
        <dbReference type="ChEBI" id="CHEBI:30616"/>
    </ligand>
</feature>
<dbReference type="EC" id="2.7.11.11" evidence="1"/>
<dbReference type="InterPro" id="IPR008271">
    <property type="entry name" value="Ser/Thr_kinase_AS"/>
</dbReference>
<dbReference type="Gene3D" id="3.30.200.20">
    <property type="entry name" value="Phosphorylase Kinase, domain 1"/>
    <property type="match status" value="1"/>
</dbReference>
<dbReference type="SMART" id="SM00220">
    <property type="entry name" value="S_TKc"/>
    <property type="match status" value="1"/>
</dbReference>
<dbReference type="FunFam" id="3.30.200.20:FF:000042">
    <property type="entry name" value="Aurora kinase A"/>
    <property type="match status" value="1"/>
</dbReference>
<evidence type="ECO:0000256" key="9">
    <source>
        <dbReference type="PROSITE-ProRule" id="PRU10141"/>
    </source>
</evidence>
<reference evidence="14 15" key="1">
    <citation type="journal article" date="2017" name="Mycologia">
        <title>Bifiguratus adelaidae, gen. et sp. nov., a new member of Mucoromycotina in endophytic and soil-dwelling habitats.</title>
        <authorList>
            <person name="Torres-Cruz T.J."/>
            <person name="Billingsley Tobias T.L."/>
            <person name="Almatruk M."/>
            <person name="Hesse C."/>
            <person name="Kuske C.R."/>
            <person name="Desiro A."/>
            <person name="Benucci G.M."/>
            <person name="Bonito G."/>
            <person name="Stajich J.E."/>
            <person name="Dunlap C."/>
            <person name="Arnold A.E."/>
            <person name="Porras-Alfaro A."/>
        </authorList>
    </citation>
    <scope>NUCLEOTIDE SEQUENCE [LARGE SCALE GENOMIC DNA]</scope>
    <source>
        <strain evidence="14 15">AZ0501</strain>
    </source>
</reference>
<keyword evidence="6 9" id="KW-0067">ATP-binding</keyword>
<dbReference type="AlphaFoldDB" id="A0A261XTQ6"/>
<dbReference type="Proteomes" id="UP000242875">
    <property type="component" value="Unassembled WGS sequence"/>
</dbReference>
<dbReference type="InterPro" id="IPR017441">
    <property type="entry name" value="Protein_kinase_ATP_BS"/>
</dbReference>
<dbReference type="OrthoDB" id="63267at2759"/>
<evidence type="ECO:0000259" key="13">
    <source>
        <dbReference type="PROSITE" id="PS51285"/>
    </source>
</evidence>
<dbReference type="PROSITE" id="PS51285">
    <property type="entry name" value="AGC_KINASE_CTER"/>
    <property type="match status" value="1"/>
</dbReference>
<evidence type="ECO:0000256" key="7">
    <source>
        <dbReference type="ARBA" id="ARBA00047292"/>
    </source>
</evidence>
<evidence type="ECO:0000256" key="11">
    <source>
        <dbReference type="SAM" id="MobiDB-lite"/>
    </source>
</evidence>
<evidence type="ECO:0000256" key="6">
    <source>
        <dbReference type="ARBA" id="ARBA00022840"/>
    </source>
</evidence>